<gene>
    <name evidence="4" type="ORF">E0687_07015</name>
</gene>
<feature type="coiled-coil region" evidence="1">
    <location>
        <begin position="694"/>
        <end position="738"/>
    </location>
</feature>
<keyword evidence="4" id="KW-0378">Hydrolase</keyword>
<dbReference type="GO" id="GO:0004519">
    <property type="term" value="F:endonuclease activity"/>
    <property type="evidence" value="ECO:0007669"/>
    <property type="project" value="UniProtKB-KW"/>
</dbReference>
<proteinExistence type="predicted"/>
<evidence type="ECO:0000259" key="3">
    <source>
        <dbReference type="PROSITE" id="PS51841"/>
    </source>
</evidence>
<dbReference type="InterPro" id="IPR000601">
    <property type="entry name" value="PKD_dom"/>
</dbReference>
<dbReference type="CDD" id="cd04486">
    <property type="entry name" value="YhcR_OBF_like"/>
    <property type="match status" value="1"/>
</dbReference>
<accession>A0A4Y9FB54</accession>
<dbReference type="CDD" id="cd10283">
    <property type="entry name" value="MnuA_DNase1-like"/>
    <property type="match status" value="1"/>
</dbReference>
<dbReference type="SUPFAM" id="SSF56219">
    <property type="entry name" value="DNase I-like"/>
    <property type="match status" value="1"/>
</dbReference>
<name>A0A4Y9FB54_9DEIN</name>
<evidence type="ECO:0000259" key="2">
    <source>
        <dbReference type="PROSITE" id="PS50093"/>
    </source>
</evidence>
<dbReference type="InterPro" id="IPR036415">
    <property type="entry name" value="Lamin_tail_dom_sf"/>
</dbReference>
<dbReference type="InterPro" id="IPR013783">
    <property type="entry name" value="Ig-like_fold"/>
</dbReference>
<dbReference type="InterPro" id="IPR001322">
    <property type="entry name" value="Lamin_tail_dom"/>
</dbReference>
<dbReference type="InterPro" id="IPR005135">
    <property type="entry name" value="Endo/exonuclease/phosphatase"/>
</dbReference>
<keyword evidence="1" id="KW-0175">Coiled coil</keyword>
<reference evidence="4 5" key="1">
    <citation type="submission" date="2019-03" db="EMBL/GenBank/DDBJ databases">
        <title>Thermus tengchongensis species for the arsenic transformation mechanism.</title>
        <authorList>
            <person name="Yuan G.C."/>
        </authorList>
    </citation>
    <scope>NUCLEOTIDE SEQUENCE [LARGE SCALE GENOMIC DNA]</scope>
    <source>
        <strain evidence="4 5">15W</strain>
    </source>
</reference>
<dbReference type="PROSITE" id="PS51257">
    <property type="entry name" value="PROKAR_LIPOPROTEIN"/>
    <property type="match status" value="1"/>
</dbReference>
<keyword evidence="4" id="KW-0255">Endonuclease</keyword>
<dbReference type="SMART" id="SM00089">
    <property type="entry name" value="PKD"/>
    <property type="match status" value="1"/>
</dbReference>
<dbReference type="InterPro" id="IPR036691">
    <property type="entry name" value="Endo/exonu/phosph_ase_sf"/>
</dbReference>
<sequence>MRARWLGLLAVASLLGACTGQRPQAGETAVRVLNAPETVQAVTLEVNGTPQAVAKEGEVWTARVRLGPGEHTFVARGLDAPGGVVLYKAHERKRVTPGQEVRLRLFRLTSDVQVEVENPAPGESYLAKAGGAMAALPGGQGTLQGVPTGRGVALLVEARSPSGMLLRQGSASFDLSEAPLAVRVSLQAVAHQPPQVELQGASQVEKGQAYALRVVAQDPNPEDRGVALTRLVVEWGDGARSELALSGRQAVQELAHTYTAAGAYTLTVRVENSAGLAAQESLTLEVLEPETPIVIEPGPDLARVELAVSGAPEGTSSLVAEITPETPLVPQSLRPLDLRNRYQVPLFPQGDLWRGALHLPQGLGYRLVLVAQAGGQEVRSREEAFRTQGAEVRVELPFVPAPEYACPAPAAPLKATYEVQGRGDRSPLVGQTVAVRGVVTAVFPGLQGYFIQDPRGDGDPETSDGLFVYAASSSLSVAVGQYVQVVGPVSEYAASNDTAGTLTQVRQSSVQVCGEMALPQAVTLTLPVADLERYEGMRVRVEGLTVTEVYDLGRYGQVTLAPFRLPHPNADGDPATQVDPSRPLYPGYTLVLDDGSTAQNPNPIPYLPPGGTLRVGDRLLQAEGILEWRFGAYRLQPTQEPAFATANPRPPAPSLGEGLKVASFNLHNWFTTFSGTFTPPGCAASHQPRGAKSAQEWERQKAKLVAALSALDADVVALQEVQNNGAEALEALVQALNERLGPGTYAYVPDPQGGLGCDAIKVGLLYKPSRVERVGEPLALASATFERYPLAQAFRDKATGGVFTAVSVHLKSKGSCDASDPDTGQGCWNGRRTAQARELADWVEGTLKAMDPDVLVLGDFNAYEEEDPLVLLRDRGLSPLLRGHYTYVFQGLTGALDHAYATPSLTAQVRGALVWHINADEPRVLDYTLAYKADDRYAPDPYRSSDHDPLLVALALTADAPPSGGGPGTGGATCAPEGAPVVINEFRFRGPSGGNDEFIELFNRSCTPVDLTGWKLQGWSGTSWGDRAILASVTLEPGQYYLLANTASGGYSLSVSPDQTYTTGIGDNRAVRLLDAQGRVVDLVGFAASGQFEGAGIPDGPTANPPGQISWKRLPSGKDTDNNAQDFFFGESWANPQNRQSPFYGAN</sequence>
<evidence type="ECO:0000256" key="1">
    <source>
        <dbReference type="SAM" id="Coils"/>
    </source>
</evidence>
<feature type="domain" description="PKD" evidence="2">
    <location>
        <begin position="234"/>
        <end position="293"/>
    </location>
</feature>
<dbReference type="AlphaFoldDB" id="A0A4Y9FB54"/>
<keyword evidence="4" id="KW-0540">Nuclease</keyword>
<dbReference type="NCBIfam" id="NF033681">
    <property type="entry name" value="ExeM_NucH_DNase"/>
    <property type="match status" value="1"/>
</dbReference>
<comment type="caution">
    <text evidence="4">The sequence shown here is derived from an EMBL/GenBank/DDBJ whole genome shotgun (WGS) entry which is preliminary data.</text>
</comment>
<dbReference type="RefSeq" id="WP_135260252.1">
    <property type="nucleotide sequence ID" value="NZ_SJZF01000010.1"/>
</dbReference>
<protein>
    <submittedName>
        <fullName evidence="4">ExeM/NucH family extracellular endonuclease</fullName>
    </submittedName>
</protein>
<dbReference type="EMBL" id="SJZF01000010">
    <property type="protein sequence ID" value="TFU26336.1"/>
    <property type="molecule type" value="Genomic_DNA"/>
</dbReference>
<dbReference type="InterPro" id="IPR047971">
    <property type="entry name" value="ExeM-like"/>
</dbReference>
<dbReference type="Pfam" id="PF00932">
    <property type="entry name" value="LTD"/>
    <property type="match status" value="1"/>
</dbReference>
<dbReference type="PROSITE" id="PS50093">
    <property type="entry name" value="PKD"/>
    <property type="match status" value="1"/>
</dbReference>
<dbReference type="PROSITE" id="PS51841">
    <property type="entry name" value="LTD"/>
    <property type="match status" value="1"/>
</dbReference>
<dbReference type="PANTHER" id="PTHR42834">
    <property type="entry name" value="ENDONUCLEASE/EXONUCLEASE/PHOSPHATASE FAMILY PROTEIN (AFU_ORTHOLOGUE AFUA_3G09210)"/>
    <property type="match status" value="1"/>
</dbReference>
<dbReference type="Proteomes" id="UP000297668">
    <property type="component" value="Unassembled WGS sequence"/>
</dbReference>
<evidence type="ECO:0000313" key="5">
    <source>
        <dbReference type="Proteomes" id="UP000297668"/>
    </source>
</evidence>
<dbReference type="InterPro" id="IPR022409">
    <property type="entry name" value="PKD/Chitinase_dom"/>
</dbReference>
<dbReference type="Gene3D" id="2.60.40.10">
    <property type="entry name" value="Immunoglobulins"/>
    <property type="match status" value="1"/>
</dbReference>
<dbReference type="Pfam" id="PF03372">
    <property type="entry name" value="Exo_endo_phos"/>
    <property type="match status" value="1"/>
</dbReference>
<feature type="domain" description="LTD" evidence="3">
    <location>
        <begin position="968"/>
        <end position="1088"/>
    </location>
</feature>
<dbReference type="CDD" id="cd00146">
    <property type="entry name" value="PKD"/>
    <property type="match status" value="1"/>
</dbReference>
<dbReference type="SUPFAM" id="SSF49299">
    <property type="entry name" value="PKD domain"/>
    <property type="match status" value="1"/>
</dbReference>
<dbReference type="Gene3D" id="3.60.10.10">
    <property type="entry name" value="Endonuclease/exonuclease/phosphatase"/>
    <property type="match status" value="1"/>
</dbReference>
<dbReference type="PANTHER" id="PTHR42834:SF1">
    <property type="entry name" value="ENDONUCLEASE_EXONUCLEASE_PHOSPHATASE FAMILY PROTEIN (AFU_ORTHOLOGUE AFUA_3G09210)"/>
    <property type="match status" value="1"/>
</dbReference>
<dbReference type="InterPro" id="IPR035986">
    <property type="entry name" value="PKD_dom_sf"/>
</dbReference>
<dbReference type="Gene3D" id="2.60.40.1260">
    <property type="entry name" value="Lamin Tail domain"/>
    <property type="match status" value="1"/>
</dbReference>
<dbReference type="Pfam" id="PF18911">
    <property type="entry name" value="PKD_4"/>
    <property type="match status" value="1"/>
</dbReference>
<evidence type="ECO:0000313" key="4">
    <source>
        <dbReference type="EMBL" id="TFU26336.1"/>
    </source>
</evidence>
<organism evidence="4 5">
    <name type="scientific">Thermus tengchongensis</name>
    <dbReference type="NCBI Taxonomy" id="1214928"/>
    <lineage>
        <taxon>Bacteria</taxon>
        <taxon>Thermotogati</taxon>
        <taxon>Deinococcota</taxon>
        <taxon>Deinococci</taxon>
        <taxon>Thermales</taxon>
        <taxon>Thermaceae</taxon>
        <taxon>Thermus</taxon>
    </lineage>
</organism>
<dbReference type="SUPFAM" id="SSF74853">
    <property type="entry name" value="Lamin A/C globular tail domain"/>
    <property type="match status" value="1"/>
</dbReference>